<accession>A0A7T0BUT4</accession>
<dbReference type="SUPFAM" id="SSF51735">
    <property type="entry name" value="NAD(P)-binding Rossmann-fold domains"/>
    <property type="match status" value="1"/>
</dbReference>
<reference evidence="12 13" key="1">
    <citation type="submission" date="2020-02" db="EMBL/GenBank/DDBJ databases">
        <title>Genomic and physiological characterization of two novel Nitrospinaceae genera.</title>
        <authorList>
            <person name="Mueller A.J."/>
            <person name="Jung M.-Y."/>
            <person name="Strachan C.R."/>
            <person name="Herbold C.W."/>
            <person name="Kirkegaard R.H."/>
            <person name="Daims H."/>
        </authorList>
    </citation>
    <scope>NUCLEOTIDE SEQUENCE [LARGE SCALE GENOMIC DNA]</scope>
    <source>
        <strain evidence="12">EB</strain>
    </source>
</reference>
<dbReference type="Pfam" id="PF01370">
    <property type="entry name" value="Epimerase"/>
    <property type="match status" value="1"/>
</dbReference>
<evidence type="ECO:0000256" key="2">
    <source>
        <dbReference type="ARBA" id="ARBA00001911"/>
    </source>
</evidence>
<dbReference type="PANTHER" id="PTHR43725:SF53">
    <property type="entry name" value="UDP-ARABINOSE 4-EPIMERASE 1"/>
    <property type="match status" value="1"/>
</dbReference>
<comment type="cofactor">
    <cofactor evidence="2 10">
        <name>NAD(+)</name>
        <dbReference type="ChEBI" id="CHEBI:57540"/>
    </cofactor>
</comment>
<comment type="similarity">
    <text evidence="4 10">Belongs to the NAD(P)-dependent epimerase/dehydratase family.</text>
</comment>
<feature type="domain" description="NAD-dependent epimerase/dehydratase" evidence="11">
    <location>
        <begin position="4"/>
        <end position="254"/>
    </location>
</feature>
<evidence type="ECO:0000259" key="11">
    <source>
        <dbReference type="Pfam" id="PF01370"/>
    </source>
</evidence>
<proteinExistence type="inferred from homology"/>
<dbReference type="InterPro" id="IPR005886">
    <property type="entry name" value="UDP_G4E"/>
</dbReference>
<sequence length="323" mass="36228">MKKILITGGAGYVGSHVVNFLISKGVDEQDLIVFDNLILGNREHLPAKVQLVQGDLLNPIELDQVFKSHQFDSVIHFAAYAYVGESMKNPNKYFENNVQGGLNLLEAMRKYDCSNIVFSSTCATYGLPASIPINESNPLNPISPYGESKVMFEKILEWYKRIYGFNYAALRYFNASGADFGIGEKHDPETHLIPLCILTAMGERPVLEVFGDDFETPDGTCIRDYIHVTDLADAHFRALNYLREKKESLVVNLGTGRGTSVKEVIDMVQQVGKKPVKIEIKPRREGDPPVLAADYQLANKMLGWSPEKSLQEIIQSAWDWHSN</sequence>
<evidence type="ECO:0000256" key="5">
    <source>
        <dbReference type="ARBA" id="ARBA00013189"/>
    </source>
</evidence>
<dbReference type="EC" id="5.1.3.2" evidence="5 10"/>
<evidence type="ECO:0000256" key="4">
    <source>
        <dbReference type="ARBA" id="ARBA00007637"/>
    </source>
</evidence>
<evidence type="ECO:0000256" key="9">
    <source>
        <dbReference type="ARBA" id="ARBA00023277"/>
    </source>
</evidence>
<keyword evidence="8 10" id="KW-0413">Isomerase</keyword>
<dbReference type="NCBIfam" id="TIGR01179">
    <property type="entry name" value="galE"/>
    <property type="match status" value="1"/>
</dbReference>
<evidence type="ECO:0000313" key="13">
    <source>
        <dbReference type="Proteomes" id="UP000594688"/>
    </source>
</evidence>
<dbReference type="CDD" id="cd05247">
    <property type="entry name" value="UDP_G4E_1_SDR_e"/>
    <property type="match status" value="1"/>
</dbReference>
<dbReference type="Gene3D" id="3.90.25.10">
    <property type="entry name" value="UDP-galactose 4-epimerase, domain 1"/>
    <property type="match status" value="1"/>
</dbReference>
<dbReference type="InterPro" id="IPR036291">
    <property type="entry name" value="NAD(P)-bd_dom_sf"/>
</dbReference>
<comment type="catalytic activity">
    <reaction evidence="1 10">
        <text>UDP-alpha-D-glucose = UDP-alpha-D-galactose</text>
        <dbReference type="Rhea" id="RHEA:22168"/>
        <dbReference type="ChEBI" id="CHEBI:58885"/>
        <dbReference type="ChEBI" id="CHEBI:66914"/>
        <dbReference type="EC" id="5.1.3.2"/>
    </reaction>
</comment>
<evidence type="ECO:0000256" key="8">
    <source>
        <dbReference type="ARBA" id="ARBA00023235"/>
    </source>
</evidence>
<dbReference type="Gene3D" id="3.40.50.720">
    <property type="entry name" value="NAD(P)-binding Rossmann-like Domain"/>
    <property type="match status" value="1"/>
</dbReference>
<comment type="subunit">
    <text evidence="10">Homodimer.</text>
</comment>
<evidence type="ECO:0000256" key="7">
    <source>
        <dbReference type="ARBA" id="ARBA00023027"/>
    </source>
</evidence>
<evidence type="ECO:0000313" key="12">
    <source>
        <dbReference type="EMBL" id="QPJ61197.1"/>
    </source>
</evidence>
<dbReference type="KEGG" id="nli:G3M70_04555"/>
<organism evidence="12 13">
    <name type="scientific">Candidatus Nitronauta litoralis</name>
    <dbReference type="NCBI Taxonomy" id="2705533"/>
    <lineage>
        <taxon>Bacteria</taxon>
        <taxon>Pseudomonadati</taxon>
        <taxon>Nitrospinota/Tectimicrobiota group</taxon>
        <taxon>Nitrospinota</taxon>
        <taxon>Nitrospinia</taxon>
        <taxon>Nitrospinales</taxon>
        <taxon>Nitrospinaceae</taxon>
        <taxon>Candidatus Nitronauta</taxon>
    </lineage>
</organism>
<name>A0A7T0BUT4_9BACT</name>
<evidence type="ECO:0000256" key="1">
    <source>
        <dbReference type="ARBA" id="ARBA00000083"/>
    </source>
</evidence>
<dbReference type="EMBL" id="CP048685">
    <property type="protein sequence ID" value="QPJ61197.1"/>
    <property type="molecule type" value="Genomic_DNA"/>
</dbReference>
<protein>
    <recommendedName>
        <fullName evidence="6 10">UDP-glucose 4-epimerase</fullName>
        <ecNumber evidence="5 10">5.1.3.2</ecNumber>
    </recommendedName>
</protein>
<gene>
    <name evidence="12" type="primary">galE</name>
    <name evidence="12" type="ORF">G3M70_04555</name>
</gene>
<dbReference type="AlphaFoldDB" id="A0A7T0BUT4"/>
<dbReference type="GO" id="GO:0003978">
    <property type="term" value="F:UDP-glucose 4-epimerase activity"/>
    <property type="evidence" value="ECO:0007669"/>
    <property type="project" value="UniProtKB-UniRule"/>
</dbReference>
<dbReference type="InterPro" id="IPR001509">
    <property type="entry name" value="Epimerase_deHydtase"/>
</dbReference>
<comment type="pathway">
    <text evidence="3 10">Carbohydrate metabolism; galactose metabolism.</text>
</comment>
<keyword evidence="9 10" id="KW-0119">Carbohydrate metabolism</keyword>
<dbReference type="Proteomes" id="UP000594688">
    <property type="component" value="Chromosome"/>
</dbReference>
<dbReference type="UniPathway" id="UPA00214"/>
<evidence type="ECO:0000256" key="10">
    <source>
        <dbReference type="RuleBase" id="RU366046"/>
    </source>
</evidence>
<evidence type="ECO:0000256" key="3">
    <source>
        <dbReference type="ARBA" id="ARBA00004947"/>
    </source>
</evidence>
<dbReference type="GO" id="GO:0033499">
    <property type="term" value="P:galactose catabolic process via UDP-galactose, Leloir pathway"/>
    <property type="evidence" value="ECO:0007669"/>
    <property type="project" value="TreeGrafter"/>
</dbReference>
<dbReference type="PANTHER" id="PTHR43725">
    <property type="entry name" value="UDP-GLUCOSE 4-EPIMERASE"/>
    <property type="match status" value="1"/>
</dbReference>
<evidence type="ECO:0000256" key="6">
    <source>
        <dbReference type="ARBA" id="ARBA00018569"/>
    </source>
</evidence>
<keyword evidence="7 10" id="KW-0520">NAD</keyword>